<protein>
    <recommendedName>
        <fullName evidence="1">MULE transposase domain-containing protein</fullName>
    </recommendedName>
</protein>
<name>A0AAV3PLL9_LITER</name>
<dbReference type="Proteomes" id="UP001454036">
    <property type="component" value="Unassembled WGS sequence"/>
</dbReference>
<gene>
    <name evidence="2" type="ORF">LIER_11075</name>
</gene>
<dbReference type="InterPro" id="IPR018289">
    <property type="entry name" value="MULE_transposase_dom"/>
</dbReference>
<sequence length="127" mass="14868">MGLKLGQHVSRWQAWRAKNTVLKAIYGDEEEQFKRLWNFCVQREGFKSGCRRIVGMDGCYLKTKRGGQLLVTVGIYPNNNIFPIAYGLVDVENKSSWEWFLNHLYEHIRYGVGDENGQNEWTFMSDK</sequence>
<evidence type="ECO:0000313" key="2">
    <source>
        <dbReference type="EMBL" id="GAA0152647.1"/>
    </source>
</evidence>
<comment type="caution">
    <text evidence="2">The sequence shown here is derived from an EMBL/GenBank/DDBJ whole genome shotgun (WGS) entry which is preliminary data.</text>
</comment>
<keyword evidence="3" id="KW-1185">Reference proteome</keyword>
<organism evidence="2 3">
    <name type="scientific">Lithospermum erythrorhizon</name>
    <name type="common">Purple gromwell</name>
    <name type="synonym">Lithospermum officinale var. erythrorhizon</name>
    <dbReference type="NCBI Taxonomy" id="34254"/>
    <lineage>
        <taxon>Eukaryota</taxon>
        <taxon>Viridiplantae</taxon>
        <taxon>Streptophyta</taxon>
        <taxon>Embryophyta</taxon>
        <taxon>Tracheophyta</taxon>
        <taxon>Spermatophyta</taxon>
        <taxon>Magnoliopsida</taxon>
        <taxon>eudicotyledons</taxon>
        <taxon>Gunneridae</taxon>
        <taxon>Pentapetalae</taxon>
        <taxon>asterids</taxon>
        <taxon>lamiids</taxon>
        <taxon>Boraginales</taxon>
        <taxon>Boraginaceae</taxon>
        <taxon>Boraginoideae</taxon>
        <taxon>Lithospermeae</taxon>
        <taxon>Lithospermum</taxon>
    </lineage>
</organism>
<dbReference type="PANTHER" id="PTHR31973:SF191">
    <property type="entry name" value="OS05G0489400 PROTEIN"/>
    <property type="match status" value="1"/>
</dbReference>
<dbReference type="AlphaFoldDB" id="A0AAV3PLL9"/>
<proteinExistence type="predicted"/>
<reference evidence="2 3" key="1">
    <citation type="submission" date="2024-01" db="EMBL/GenBank/DDBJ databases">
        <title>The complete chloroplast genome sequence of Lithospermum erythrorhizon: insights into the phylogenetic relationship among Boraginaceae species and the maternal lineages of purple gromwells.</title>
        <authorList>
            <person name="Okada T."/>
            <person name="Watanabe K."/>
        </authorList>
    </citation>
    <scope>NUCLEOTIDE SEQUENCE [LARGE SCALE GENOMIC DNA]</scope>
</reference>
<dbReference type="PANTHER" id="PTHR31973">
    <property type="entry name" value="POLYPROTEIN, PUTATIVE-RELATED"/>
    <property type="match status" value="1"/>
</dbReference>
<accession>A0AAV3PLL9</accession>
<feature type="domain" description="MULE transposase" evidence="1">
    <location>
        <begin position="54"/>
        <end position="106"/>
    </location>
</feature>
<evidence type="ECO:0000259" key="1">
    <source>
        <dbReference type="Pfam" id="PF10551"/>
    </source>
</evidence>
<dbReference type="Pfam" id="PF10551">
    <property type="entry name" value="MULE"/>
    <property type="match status" value="1"/>
</dbReference>
<dbReference type="EMBL" id="BAABME010002022">
    <property type="protein sequence ID" value="GAA0152647.1"/>
    <property type="molecule type" value="Genomic_DNA"/>
</dbReference>
<evidence type="ECO:0000313" key="3">
    <source>
        <dbReference type="Proteomes" id="UP001454036"/>
    </source>
</evidence>